<proteinExistence type="predicted"/>
<keyword evidence="2" id="KW-1185">Reference proteome</keyword>
<accession>A0A9X5GU50</accession>
<evidence type="ECO:0000313" key="2">
    <source>
        <dbReference type="Proteomes" id="UP001154420"/>
    </source>
</evidence>
<dbReference type="RefSeq" id="WP_160561505.1">
    <property type="nucleotide sequence ID" value="NZ_QZDT01000040.1"/>
</dbReference>
<sequence length="72" mass="8388">MSKKDIDLFYEDLSDAIMELYEVDKITAYNAIKISDMDAIIKKIGSFVYHDVIEVWAQSVWGCYSRNMKTNI</sequence>
<protein>
    <submittedName>
        <fullName evidence="1">Uncharacterized protein</fullName>
    </submittedName>
</protein>
<organism evidence="1 2">
    <name type="scientific">Parablautia muri</name>
    <dbReference type="NCBI Taxonomy" id="2320879"/>
    <lineage>
        <taxon>Bacteria</taxon>
        <taxon>Bacillati</taxon>
        <taxon>Bacillota</taxon>
        <taxon>Clostridia</taxon>
        <taxon>Lachnospirales</taxon>
        <taxon>Lachnospiraceae</taxon>
        <taxon>Parablautia</taxon>
    </lineage>
</organism>
<reference evidence="1" key="1">
    <citation type="submission" date="2018-09" db="EMBL/GenBank/DDBJ databases">
        <title>Murine metabolic-syndrome-specific gut microbial biobank.</title>
        <authorList>
            <person name="Liu C."/>
        </authorList>
    </citation>
    <scope>NUCLEOTIDE SEQUENCE</scope>
    <source>
        <strain evidence="1">D42-62</strain>
    </source>
</reference>
<gene>
    <name evidence="1" type="ORF">D5281_18300</name>
</gene>
<dbReference type="EMBL" id="QZDT01000040">
    <property type="protein sequence ID" value="NBJ94480.1"/>
    <property type="molecule type" value="Genomic_DNA"/>
</dbReference>
<comment type="caution">
    <text evidence="1">The sequence shown here is derived from an EMBL/GenBank/DDBJ whole genome shotgun (WGS) entry which is preliminary data.</text>
</comment>
<evidence type="ECO:0000313" key="1">
    <source>
        <dbReference type="EMBL" id="NBJ94480.1"/>
    </source>
</evidence>
<name>A0A9X5GU50_9FIRM</name>
<dbReference type="AlphaFoldDB" id="A0A9X5GU50"/>
<dbReference type="Proteomes" id="UP001154420">
    <property type="component" value="Unassembled WGS sequence"/>
</dbReference>